<dbReference type="RefSeq" id="WP_234750555.1">
    <property type="nucleotide sequence ID" value="NZ_BAAAWN010000001.1"/>
</dbReference>
<accession>A0ABV5Y4B8</accession>
<evidence type="ECO:0000313" key="1">
    <source>
        <dbReference type="EMBL" id="MFB9821836.1"/>
    </source>
</evidence>
<dbReference type="EMBL" id="JBHMBC010000039">
    <property type="protein sequence ID" value="MFB9821836.1"/>
    <property type="molecule type" value="Genomic_DNA"/>
</dbReference>
<organism evidence="1 2">
    <name type="scientific">Arthrobacter ramosus</name>
    <dbReference type="NCBI Taxonomy" id="1672"/>
    <lineage>
        <taxon>Bacteria</taxon>
        <taxon>Bacillati</taxon>
        <taxon>Actinomycetota</taxon>
        <taxon>Actinomycetes</taxon>
        <taxon>Micrococcales</taxon>
        <taxon>Micrococcaceae</taxon>
        <taxon>Arthrobacter</taxon>
    </lineage>
</organism>
<evidence type="ECO:0000313" key="2">
    <source>
        <dbReference type="Proteomes" id="UP001589702"/>
    </source>
</evidence>
<proteinExistence type="predicted"/>
<comment type="caution">
    <text evidence="1">The sequence shown here is derived from an EMBL/GenBank/DDBJ whole genome shotgun (WGS) entry which is preliminary data.</text>
</comment>
<protein>
    <submittedName>
        <fullName evidence="1">Uncharacterized protein</fullName>
    </submittedName>
</protein>
<gene>
    <name evidence="1" type="ORF">ACFFP1_20360</name>
</gene>
<keyword evidence="2" id="KW-1185">Reference proteome</keyword>
<sequence length="92" mass="10082">MITTIELDRYFHITGLSRAEIEDGINTAVETARVHSMREGWQGILVTRHERGLCTVNLSGDVPYGVTMERDLCSSTGTFPGRGTEAAFPPAN</sequence>
<name>A0ABV5Y4B8_ARTRM</name>
<dbReference type="Proteomes" id="UP001589702">
    <property type="component" value="Unassembled WGS sequence"/>
</dbReference>
<reference evidence="1 2" key="1">
    <citation type="submission" date="2024-09" db="EMBL/GenBank/DDBJ databases">
        <authorList>
            <person name="Sun Q."/>
            <person name="Mori K."/>
        </authorList>
    </citation>
    <scope>NUCLEOTIDE SEQUENCE [LARGE SCALE GENOMIC DNA]</scope>
    <source>
        <strain evidence="1 2">JCM 1334</strain>
    </source>
</reference>